<evidence type="ECO:0000313" key="1">
    <source>
        <dbReference type="EMBL" id="SDI37718.1"/>
    </source>
</evidence>
<name>A0A1G8K2S3_9FIRM</name>
<sequence>MNESLLKEHIKKYNEKFNSSPEIVSEDLLEQDKRIKYYRSWTKDKILEMTREDLYEFFSKLWAMVIWGNKKYAVDKIIDGNGIDKLKSRIAEFLWSERDIEKRWDKFRKDMKGFGPAIMSELLCHFHPDKYIIWNSKTLTGLNYLGLDDLPKYNYQLDGKKYKEICQIEQKIAEFLERGSELKDVNLLTVNYFIWDELQIKTAVETDTPEDDEELAKITEEDKRGFVHDEIKEKLAEIGEWLGFKTYTETRVASGSVVDTVWESTVGNMGRIIYVFEVQTKGSIDSLSMNLLKSLNNPAVQGVIAVSDPKQLEKIKKNVADISTLENKLKFWNYTEVLDNHERLARVNESINKLGLVPEGF</sequence>
<dbReference type="EMBL" id="FNEH01000005">
    <property type="protein sequence ID" value="SDI37718.1"/>
    <property type="molecule type" value="Genomic_DNA"/>
</dbReference>
<gene>
    <name evidence="1" type="ORF">SAMN04515654_10573</name>
</gene>
<organism evidence="1 2">
    <name type="scientific">Halanaerobium congolense</name>
    <dbReference type="NCBI Taxonomy" id="54121"/>
    <lineage>
        <taxon>Bacteria</taxon>
        <taxon>Bacillati</taxon>
        <taxon>Bacillota</taxon>
        <taxon>Clostridia</taxon>
        <taxon>Halanaerobiales</taxon>
        <taxon>Halanaerobiaceae</taxon>
        <taxon>Halanaerobium</taxon>
    </lineage>
</organism>
<protein>
    <submittedName>
        <fullName evidence="1">Uncharacterized protein</fullName>
    </submittedName>
</protein>
<dbReference type="AlphaFoldDB" id="A0A1G8K2S3"/>
<evidence type="ECO:0000313" key="2">
    <source>
        <dbReference type="Proteomes" id="UP000198945"/>
    </source>
</evidence>
<accession>A0A1G8K2S3</accession>
<proteinExistence type="predicted"/>
<reference evidence="1 2" key="1">
    <citation type="submission" date="2016-10" db="EMBL/GenBank/DDBJ databases">
        <authorList>
            <person name="de Groot N.N."/>
        </authorList>
    </citation>
    <scope>NUCLEOTIDE SEQUENCE [LARGE SCALE GENOMIC DNA]</scope>
    <source>
        <strain evidence="1 2">WG7</strain>
    </source>
</reference>
<dbReference type="RefSeq" id="WP_089716537.1">
    <property type="nucleotide sequence ID" value="NZ_FNEH01000005.1"/>
</dbReference>
<dbReference type="Proteomes" id="UP000198945">
    <property type="component" value="Unassembled WGS sequence"/>
</dbReference>